<gene>
    <name evidence="1" type="ORF">JOC83_001757</name>
</gene>
<sequence>MSKDLQEILDVLAYNRKESEQLQAHTKQVTETFSDIAKQSVDASNQSAAKADEAIQHSMRLLAKRGISVNLPEMIREESRVPQSPHIHSKRDWSELLTEARAAGFEQTVLEDLLTPQEMSEADDEYIRVKAAFSENTRLTKMDISLLLLTVALQCARQYIFANDKFRFRTAKEADEKIKASLKHATPTHWQDILFGPVPYDAVSRLDPMSDSTGLSAKTHRYRTLGHDPVLGWVFGPINILSNSLTKTDIVTTYEIHGGKIGPFYKGGTLGATEMAIEKAQENKYNLPAAIIKQAIHFGSDYFTKQGLPLPFVSSLDNDLAQKLVQRYSIDSYSVTRGATIAAFINTLITIIHKLFYDEKKHGSQELYEVRTRKLLMIANAIATSSNVIYVALSKDAKKLDIGGMLVTIYRIISDLSFIKKIQQEFMFEQYDQSLSKELQWVSHVSMRQDISE</sequence>
<name>A0ABS2QTW2_9BACI</name>
<proteinExistence type="predicted"/>
<protein>
    <submittedName>
        <fullName evidence="1">Uncharacterized protein</fullName>
    </submittedName>
</protein>
<evidence type="ECO:0000313" key="1">
    <source>
        <dbReference type="EMBL" id="MBM7702910.1"/>
    </source>
</evidence>
<accession>A0ABS2QTW2</accession>
<dbReference type="Proteomes" id="UP000809829">
    <property type="component" value="Unassembled WGS sequence"/>
</dbReference>
<dbReference type="EMBL" id="JAFBFC010000003">
    <property type="protein sequence ID" value="MBM7702910.1"/>
    <property type="molecule type" value="Genomic_DNA"/>
</dbReference>
<keyword evidence="2" id="KW-1185">Reference proteome</keyword>
<dbReference type="RefSeq" id="WP_205186310.1">
    <property type="nucleotide sequence ID" value="NZ_JAFBFC010000003.1"/>
</dbReference>
<evidence type="ECO:0000313" key="2">
    <source>
        <dbReference type="Proteomes" id="UP000809829"/>
    </source>
</evidence>
<organism evidence="1 2">
    <name type="scientific">Priestia iocasae</name>
    <dbReference type="NCBI Taxonomy" id="2291674"/>
    <lineage>
        <taxon>Bacteria</taxon>
        <taxon>Bacillati</taxon>
        <taxon>Bacillota</taxon>
        <taxon>Bacilli</taxon>
        <taxon>Bacillales</taxon>
        <taxon>Bacillaceae</taxon>
        <taxon>Priestia</taxon>
    </lineage>
</organism>
<comment type="caution">
    <text evidence="1">The sequence shown here is derived from an EMBL/GenBank/DDBJ whole genome shotgun (WGS) entry which is preliminary data.</text>
</comment>
<reference evidence="1 2" key="1">
    <citation type="submission" date="2021-01" db="EMBL/GenBank/DDBJ databases">
        <title>Genomic Encyclopedia of Type Strains, Phase IV (KMG-IV): sequencing the most valuable type-strain genomes for metagenomic binning, comparative biology and taxonomic classification.</title>
        <authorList>
            <person name="Goeker M."/>
        </authorList>
    </citation>
    <scope>NUCLEOTIDE SEQUENCE [LARGE SCALE GENOMIC DNA]</scope>
    <source>
        <strain evidence="1 2">DSM 104297</strain>
    </source>
</reference>